<dbReference type="PANTHER" id="PTHR31656">
    <property type="entry name" value="ROOT CAP DOMAIN-CONTAINING PROTEIN"/>
    <property type="match status" value="1"/>
</dbReference>
<keyword evidence="1" id="KW-0812">Transmembrane</keyword>
<protein>
    <submittedName>
        <fullName evidence="4">Sushi domain-containing protein 2</fullName>
    </submittedName>
</protein>
<feature type="non-terminal residue" evidence="4">
    <location>
        <position position="1"/>
    </location>
</feature>
<evidence type="ECO:0000313" key="3">
    <source>
        <dbReference type="EMBL" id="JAT44593.1"/>
    </source>
</evidence>
<proteinExistence type="predicted"/>
<dbReference type="EMBL" id="GDJX01023343">
    <property type="protein sequence ID" value="JAT44593.1"/>
    <property type="molecule type" value="Transcribed_RNA"/>
</dbReference>
<organism evidence="4">
    <name type="scientific">Anthurium amnicola</name>
    <dbReference type="NCBI Taxonomy" id="1678845"/>
    <lineage>
        <taxon>Eukaryota</taxon>
        <taxon>Viridiplantae</taxon>
        <taxon>Streptophyta</taxon>
        <taxon>Embryophyta</taxon>
        <taxon>Tracheophyta</taxon>
        <taxon>Spermatophyta</taxon>
        <taxon>Magnoliopsida</taxon>
        <taxon>Liliopsida</taxon>
        <taxon>Araceae</taxon>
        <taxon>Pothoideae</taxon>
        <taxon>Potheae</taxon>
        <taxon>Anthurium</taxon>
    </lineage>
</organism>
<reference evidence="4" key="1">
    <citation type="submission" date="2015-07" db="EMBL/GenBank/DDBJ databases">
        <title>Transcriptome Assembly of Anthurium amnicola.</title>
        <authorList>
            <person name="Suzuki J."/>
        </authorList>
    </citation>
    <scope>NUCLEOTIDE SEQUENCE</scope>
</reference>
<evidence type="ECO:0000256" key="2">
    <source>
        <dbReference type="SAM" id="SignalP"/>
    </source>
</evidence>
<keyword evidence="2" id="KW-0732">Signal</keyword>
<keyword evidence="1" id="KW-0472">Membrane</keyword>
<gene>
    <name evidence="4" type="primary">Susd2_1</name>
    <name evidence="3" type="synonym">Susd2_0</name>
    <name evidence="3" type="ORF">g.30751</name>
    <name evidence="4" type="ORF">g.30752</name>
</gene>
<dbReference type="AlphaFoldDB" id="A0A1D1Z1E5"/>
<feature type="chain" id="PRO_5008900682" evidence="2">
    <location>
        <begin position="19"/>
        <end position="357"/>
    </location>
</feature>
<feature type="transmembrane region" description="Helical" evidence="1">
    <location>
        <begin position="28"/>
        <end position="51"/>
    </location>
</feature>
<evidence type="ECO:0000256" key="1">
    <source>
        <dbReference type="SAM" id="Phobius"/>
    </source>
</evidence>
<dbReference type="EMBL" id="GDJX01007280">
    <property type="protein sequence ID" value="JAT60656.1"/>
    <property type="molecule type" value="Transcribed_RNA"/>
</dbReference>
<keyword evidence="1" id="KW-1133">Transmembrane helix</keyword>
<dbReference type="Pfam" id="PF06830">
    <property type="entry name" value="Root_cap"/>
    <property type="match status" value="1"/>
</dbReference>
<accession>A0A1D1Z1E5</accession>
<sequence length="357" mass="39047">PPLLLLLVCNCCLPQCGGLRTPRSSMARSLLLVTVALLILVSAAVLAEAGVETHKPMKAKCKSRAWQHRYCYIVPIECPKRCPRSCYIHCRTCKPFCICNVPGAVCEDPRFIGADGITFYFHGNKDHDFCLVSDPDLHINAHFIGRRGANMSRDFTWVQSIAATFGAGHRLYLGALKTPTWDDGLDRLSIALDGEPLDLPKEEGSSWRSTSTPGVSVSVVRTADANAVEMEVEGKFKITAKVVPITEEESRVHHYGITADDCFAHLELGFKFYSLTGDVHGVLGQTYREDYVSRVKLSSRMPIMGGEPMYAVSDLFSTDCQVTRFVGAAKGAAIATDKPLLSCESGMRGGHGIVCKK</sequence>
<dbReference type="InterPro" id="IPR009646">
    <property type="entry name" value="Root_cap"/>
</dbReference>
<name>A0A1D1Z1E5_9ARAE</name>
<evidence type="ECO:0000313" key="4">
    <source>
        <dbReference type="EMBL" id="JAT60656.1"/>
    </source>
</evidence>
<feature type="signal peptide" evidence="2">
    <location>
        <begin position="1"/>
        <end position="18"/>
    </location>
</feature>